<dbReference type="AlphaFoldDB" id="A0A1U9K8Z3"/>
<dbReference type="SUPFAM" id="SSF158430">
    <property type="entry name" value="Bacillus cereus metalloprotein-like"/>
    <property type="match status" value="1"/>
</dbReference>
<dbReference type="Pfam" id="PF11155">
    <property type="entry name" value="DUF2935"/>
    <property type="match status" value="1"/>
</dbReference>
<gene>
    <name evidence="1" type="ORF">B0W44_12745</name>
</gene>
<dbReference type="OrthoDB" id="2734401at2"/>
<proteinExistence type="predicted"/>
<evidence type="ECO:0008006" key="3">
    <source>
        <dbReference type="Google" id="ProtNLM"/>
    </source>
</evidence>
<organism evidence="1 2">
    <name type="scientific">Novibacillus thermophilus</name>
    <dbReference type="NCBI Taxonomy" id="1471761"/>
    <lineage>
        <taxon>Bacteria</taxon>
        <taxon>Bacillati</taxon>
        <taxon>Bacillota</taxon>
        <taxon>Bacilli</taxon>
        <taxon>Bacillales</taxon>
        <taxon>Thermoactinomycetaceae</taxon>
        <taxon>Novibacillus</taxon>
    </lineage>
</organism>
<reference evidence="1 2" key="1">
    <citation type="journal article" date="2015" name="Int. J. Syst. Evol. Microbiol.">
        <title>Novibacillus thermophilus gen. nov., sp. nov., a Gram-staining-negative and moderately thermophilic member of the family Thermoactinomycetaceae.</title>
        <authorList>
            <person name="Yang G."/>
            <person name="Chen J."/>
            <person name="Zhou S."/>
        </authorList>
    </citation>
    <scope>NUCLEOTIDE SEQUENCE [LARGE SCALE GENOMIC DNA]</scope>
    <source>
        <strain evidence="1 2">SG-1</strain>
    </source>
</reference>
<dbReference type="Proteomes" id="UP000188603">
    <property type="component" value="Chromosome"/>
</dbReference>
<dbReference type="EMBL" id="CP019699">
    <property type="protein sequence ID" value="AQS56500.1"/>
    <property type="molecule type" value="Genomic_DNA"/>
</dbReference>
<name>A0A1U9K8Z3_9BACL</name>
<evidence type="ECO:0000313" key="2">
    <source>
        <dbReference type="Proteomes" id="UP000188603"/>
    </source>
</evidence>
<dbReference type="Gene3D" id="1.20.1260.120">
    <property type="entry name" value="Protein of unknown function DUF2935"/>
    <property type="match status" value="1"/>
</dbReference>
<accession>A0A1U9K8Z3</accession>
<dbReference type="KEGG" id="ntr:B0W44_12745"/>
<dbReference type="InterPro" id="IPR021328">
    <property type="entry name" value="CotB-like"/>
</dbReference>
<evidence type="ECO:0000313" key="1">
    <source>
        <dbReference type="EMBL" id="AQS56500.1"/>
    </source>
</evidence>
<dbReference type="RefSeq" id="WP_077720360.1">
    <property type="nucleotide sequence ID" value="NZ_CP019699.1"/>
</dbReference>
<keyword evidence="2" id="KW-1185">Reference proteome</keyword>
<dbReference type="STRING" id="1471761.B0W44_12745"/>
<sequence length="143" mass="17217">MQYYYGTQMPLRVLDECEFWKLQESEHTVVIREAVQNLEQEYVDKLKKWEKDLTRTHQRVMRFMETAVRSDGTFLHSLYRDLMQLVSYCLDESQQFIHFLHQLKQKSEPINTNFVALTIMDHIVRESEYFIGIAQTILYQSKG</sequence>
<protein>
    <recommendedName>
        <fullName evidence="3">DUF2935 domain-containing protein</fullName>
    </recommendedName>
</protein>